<gene>
    <name evidence="6" type="ORF">EI983_02245</name>
</gene>
<dbReference type="InterPro" id="IPR041382">
    <property type="entry name" value="SH3_16"/>
</dbReference>
<dbReference type="PANTHER" id="PTHR47359:SF3">
    <property type="entry name" value="NLP_P60 DOMAIN-CONTAINING PROTEIN-RELATED"/>
    <property type="match status" value="1"/>
</dbReference>
<dbReference type="Pfam" id="PF18348">
    <property type="entry name" value="SH3_16"/>
    <property type="match status" value="1"/>
</dbReference>
<dbReference type="PROSITE" id="PS51935">
    <property type="entry name" value="NLPC_P60"/>
    <property type="match status" value="1"/>
</dbReference>
<evidence type="ECO:0000256" key="3">
    <source>
        <dbReference type="ARBA" id="ARBA00022801"/>
    </source>
</evidence>
<dbReference type="SUPFAM" id="SSF54001">
    <property type="entry name" value="Cysteine proteinases"/>
    <property type="match status" value="1"/>
</dbReference>
<reference evidence="7" key="1">
    <citation type="submission" date="2018-12" db="EMBL/GenBank/DDBJ databases">
        <title>Complete genome sequence of Roseovarius sp. MME-070.</title>
        <authorList>
            <person name="Nam Y.-D."/>
            <person name="Kang J."/>
            <person name="Chung W.-H."/>
            <person name="Park Y.S."/>
        </authorList>
    </citation>
    <scope>NUCLEOTIDE SEQUENCE [LARGE SCALE GENOMIC DNA]</scope>
    <source>
        <strain evidence="7">MME-070</strain>
    </source>
</reference>
<evidence type="ECO:0000256" key="1">
    <source>
        <dbReference type="ARBA" id="ARBA00007074"/>
    </source>
</evidence>
<protein>
    <submittedName>
        <fullName evidence="6">NLP/P60 hydrolase</fullName>
    </submittedName>
</protein>
<sequence>MTDRRRLRANEHVAHESLKGQIESDCFVKGEERQVGVATLPIFSHHVSNPDAARDRELIMGDRFVVLEEDERCAFGFAEKDGYVGYVGSHALAVPEPLTHMVIAPRSYRKFTPGLKSTSRSFHLPFGARLVVTDENDGWSEVVLHRSDKRPQGHLFYVPSVHLAPLPVKFPDPVGVADKFLGTPYLWGGNSSFGIDCSGLVQAACLACGMPCPGDSDMQEAELGHHLPEDAPLERGDLLFWKGHVAWVADPDTLIHANAFHMAVAYEPLQDAVKRIEAQGDGPVTARKRLGGPT</sequence>
<dbReference type="Proteomes" id="UP000428330">
    <property type="component" value="Chromosome"/>
</dbReference>
<dbReference type="InterPro" id="IPR000064">
    <property type="entry name" value="NLP_P60_dom"/>
</dbReference>
<evidence type="ECO:0000256" key="4">
    <source>
        <dbReference type="ARBA" id="ARBA00022807"/>
    </source>
</evidence>
<accession>A0A6I6IMX3</accession>
<organism evidence="6 7">
    <name type="scientific">Roseovarius faecimaris</name>
    <dbReference type="NCBI Taxonomy" id="2494550"/>
    <lineage>
        <taxon>Bacteria</taxon>
        <taxon>Pseudomonadati</taxon>
        <taxon>Pseudomonadota</taxon>
        <taxon>Alphaproteobacteria</taxon>
        <taxon>Rhodobacterales</taxon>
        <taxon>Roseobacteraceae</taxon>
        <taxon>Roseovarius</taxon>
    </lineage>
</organism>
<proteinExistence type="inferred from homology"/>
<keyword evidence="3 6" id="KW-0378">Hydrolase</keyword>
<keyword evidence="7" id="KW-1185">Reference proteome</keyword>
<dbReference type="RefSeq" id="WP_157705666.1">
    <property type="nucleotide sequence ID" value="NZ_CP034348.1"/>
</dbReference>
<dbReference type="GO" id="GO:0008234">
    <property type="term" value="F:cysteine-type peptidase activity"/>
    <property type="evidence" value="ECO:0007669"/>
    <property type="project" value="UniProtKB-KW"/>
</dbReference>
<feature type="domain" description="NlpC/P60" evidence="5">
    <location>
        <begin position="167"/>
        <end position="291"/>
    </location>
</feature>
<evidence type="ECO:0000313" key="6">
    <source>
        <dbReference type="EMBL" id="QGX97161.1"/>
    </source>
</evidence>
<dbReference type="AlphaFoldDB" id="A0A6I6IMX3"/>
<keyword evidence="4" id="KW-0788">Thiol protease</keyword>
<dbReference type="PANTHER" id="PTHR47359">
    <property type="entry name" value="PEPTIDOGLYCAN DL-ENDOPEPTIDASE CWLO"/>
    <property type="match status" value="1"/>
</dbReference>
<keyword evidence="2" id="KW-0645">Protease</keyword>
<dbReference type="InterPro" id="IPR051794">
    <property type="entry name" value="PG_Endopeptidase_C40"/>
</dbReference>
<evidence type="ECO:0000256" key="2">
    <source>
        <dbReference type="ARBA" id="ARBA00022670"/>
    </source>
</evidence>
<dbReference type="KEGG" id="rom:EI983_02245"/>
<comment type="similarity">
    <text evidence="1">Belongs to the peptidase C40 family.</text>
</comment>
<dbReference type="OrthoDB" id="9813368at2"/>
<dbReference type="GO" id="GO:0006508">
    <property type="term" value="P:proteolysis"/>
    <property type="evidence" value="ECO:0007669"/>
    <property type="project" value="UniProtKB-KW"/>
</dbReference>
<name>A0A6I6IMX3_9RHOB</name>
<evidence type="ECO:0000313" key="7">
    <source>
        <dbReference type="Proteomes" id="UP000428330"/>
    </source>
</evidence>
<evidence type="ECO:0000259" key="5">
    <source>
        <dbReference type="PROSITE" id="PS51935"/>
    </source>
</evidence>
<dbReference type="Gene3D" id="3.90.1720.10">
    <property type="entry name" value="endopeptidase domain like (from Nostoc punctiforme)"/>
    <property type="match status" value="1"/>
</dbReference>
<dbReference type="InterPro" id="IPR038765">
    <property type="entry name" value="Papain-like_cys_pep_sf"/>
</dbReference>
<dbReference type="EMBL" id="CP034348">
    <property type="protein sequence ID" value="QGX97161.1"/>
    <property type="molecule type" value="Genomic_DNA"/>
</dbReference>
<dbReference type="Pfam" id="PF00877">
    <property type="entry name" value="NLPC_P60"/>
    <property type="match status" value="1"/>
</dbReference>